<evidence type="ECO:0000313" key="2">
    <source>
        <dbReference type="Proteomes" id="UP000033441"/>
    </source>
</evidence>
<organism evidence="1 2">
    <name type="scientific">Anaplasma phagocytophilum str. ApMUC09</name>
    <dbReference type="NCBI Taxonomy" id="1359152"/>
    <lineage>
        <taxon>Bacteria</taxon>
        <taxon>Pseudomonadati</taxon>
        <taxon>Pseudomonadota</taxon>
        <taxon>Alphaproteobacteria</taxon>
        <taxon>Rickettsiales</taxon>
        <taxon>Anaplasmataceae</taxon>
        <taxon>Anaplasma</taxon>
        <taxon>phagocytophilum group</taxon>
    </lineage>
</organism>
<accession>A0A0F3N6I6</accession>
<name>A0A0F3N6I6_ANAPH</name>
<evidence type="ECO:0000313" key="1">
    <source>
        <dbReference type="EMBL" id="KJV63693.1"/>
    </source>
</evidence>
<sequence>MKLRWLVVRILLQCLYRDYIFPENTLCLLFSQICTLL</sequence>
<dbReference type="Proteomes" id="UP000033441">
    <property type="component" value="Unassembled WGS sequence"/>
</dbReference>
<comment type="caution">
    <text evidence="1">The sequence shown here is derived from an EMBL/GenBank/DDBJ whole genome shotgun (WGS) entry which is preliminary data.</text>
</comment>
<dbReference type="PATRIC" id="fig|1359152.3.peg.306"/>
<protein>
    <submittedName>
        <fullName evidence="1">Uncharacterized protein</fullName>
    </submittedName>
</protein>
<dbReference type="EMBL" id="LANV01000001">
    <property type="protein sequence ID" value="KJV63693.1"/>
    <property type="molecule type" value="Genomic_DNA"/>
</dbReference>
<gene>
    <name evidence="1" type="ORF">APHMUC_0289</name>
</gene>
<proteinExistence type="predicted"/>
<dbReference type="AlphaFoldDB" id="A0A0F3N6I6"/>
<reference evidence="1 2" key="1">
    <citation type="submission" date="2015-02" db="EMBL/GenBank/DDBJ databases">
        <title>Genome Sequencing of Rickettsiales.</title>
        <authorList>
            <person name="Daugherty S.C."/>
            <person name="Su Q."/>
            <person name="Abolude K."/>
            <person name="Beier-Sexton M."/>
            <person name="Carlyon J.A."/>
            <person name="Carter R."/>
            <person name="Day N.P."/>
            <person name="Dumler S.J."/>
            <person name="Dyachenko V."/>
            <person name="Godinez A."/>
            <person name="Kurtti T.J."/>
            <person name="Lichay M."/>
            <person name="Mullins K.E."/>
            <person name="Ott S."/>
            <person name="Pappas-Brown V."/>
            <person name="Paris D.H."/>
            <person name="Patel P."/>
            <person name="Richards A.L."/>
            <person name="Sadzewicz L."/>
            <person name="Sears K."/>
            <person name="Seidman D."/>
            <person name="Sengamalay N."/>
            <person name="Stenos J."/>
            <person name="Tallon L.J."/>
            <person name="Vincent G."/>
            <person name="Fraser C.M."/>
            <person name="Munderloh U."/>
            <person name="Dunning-Hotopp J.C."/>
        </authorList>
    </citation>
    <scope>NUCLEOTIDE SEQUENCE [LARGE SCALE GENOMIC DNA]</scope>
    <source>
        <strain evidence="1 2">ApMUC09</strain>
    </source>
</reference>